<sequence length="121" mass="12802">MSLCLFSGAAVLLTLAAPEITLSWRHSVEHVEWREDWRAVPGGLRLIRAAVRGSGAGMEPGEGARIEDGWWVWAPDGPEVPELWLASSGATGAGWTLCSAGECHEVGKAPGQALRLAPCGE</sequence>
<proteinExistence type="predicted"/>
<organism evidence="2 3">
    <name type="scientific">Aliigemmobacter aestuarii</name>
    <dbReference type="NCBI Taxonomy" id="1445661"/>
    <lineage>
        <taxon>Bacteria</taxon>
        <taxon>Pseudomonadati</taxon>
        <taxon>Pseudomonadota</taxon>
        <taxon>Alphaproteobacteria</taxon>
        <taxon>Rhodobacterales</taxon>
        <taxon>Paracoccaceae</taxon>
        <taxon>Aliigemmobacter</taxon>
    </lineage>
</organism>
<protein>
    <submittedName>
        <fullName evidence="2">DUF1850 domain-containing protein</fullName>
    </submittedName>
</protein>
<dbReference type="AlphaFoldDB" id="A0A4S3MQP9"/>
<keyword evidence="3" id="KW-1185">Reference proteome</keyword>
<dbReference type="EMBL" id="SSND01000001">
    <property type="protein sequence ID" value="THD84788.1"/>
    <property type="molecule type" value="Genomic_DNA"/>
</dbReference>
<dbReference type="InterPro" id="IPR015001">
    <property type="entry name" value="DUF1850"/>
</dbReference>
<feature type="signal peptide" evidence="1">
    <location>
        <begin position="1"/>
        <end position="16"/>
    </location>
</feature>
<evidence type="ECO:0000256" key="1">
    <source>
        <dbReference type="SAM" id="SignalP"/>
    </source>
</evidence>
<reference evidence="2 3" key="1">
    <citation type="submission" date="2019-04" db="EMBL/GenBank/DDBJ databases">
        <title>Draft genome sequence of Gemmobacter aestuarii sp. nov.</title>
        <authorList>
            <person name="Hameed A."/>
            <person name="Lin S.-Y."/>
            <person name="Shahina M."/>
            <person name="Lai W.-A."/>
            <person name="Young C.-C."/>
        </authorList>
    </citation>
    <scope>NUCLEOTIDE SEQUENCE [LARGE SCALE GENOMIC DNA]</scope>
    <source>
        <strain evidence="2 3">CC-PW-75</strain>
    </source>
</reference>
<keyword evidence="1" id="KW-0732">Signal</keyword>
<feature type="chain" id="PRO_5020183034" evidence="1">
    <location>
        <begin position="17"/>
        <end position="121"/>
    </location>
</feature>
<dbReference type="Proteomes" id="UP000309450">
    <property type="component" value="Unassembled WGS sequence"/>
</dbReference>
<gene>
    <name evidence="2" type="ORF">E7811_03405</name>
</gene>
<name>A0A4S3MQP9_9RHOB</name>
<evidence type="ECO:0000313" key="3">
    <source>
        <dbReference type="Proteomes" id="UP000309450"/>
    </source>
</evidence>
<dbReference type="RefSeq" id="WP_136393167.1">
    <property type="nucleotide sequence ID" value="NZ_SSND01000001.1"/>
</dbReference>
<dbReference type="Pfam" id="PF08905">
    <property type="entry name" value="DUF1850"/>
    <property type="match status" value="1"/>
</dbReference>
<evidence type="ECO:0000313" key="2">
    <source>
        <dbReference type="EMBL" id="THD84788.1"/>
    </source>
</evidence>
<dbReference type="OrthoDB" id="5298197at2"/>
<accession>A0A4S3MQP9</accession>
<comment type="caution">
    <text evidence="2">The sequence shown here is derived from an EMBL/GenBank/DDBJ whole genome shotgun (WGS) entry which is preliminary data.</text>
</comment>